<evidence type="ECO:0000313" key="4">
    <source>
        <dbReference type="EMBL" id="EKD44454.1"/>
    </source>
</evidence>
<keyword evidence="1" id="KW-0808">Transferase</keyword>
<name>K2A358_9BACT</name>
<dbReference type="InterPro" id="IPR029056">
    <property type="entry name" value="Ribokinase-like"/>
</dbReference>
<dbReference type="PANTHER" id="PTHR46969">
    <property type="entry name" value="BIFUNCTIONAL PROTEIN HLDE"/>
    <property type="match status" value="1"/>
</dbReference>
<feature type="domain" description="Carbohydrate kinase PfkB" evidence="3">
    <location>
        <begin position="23"/>
        <end position="293"/>
    </location>
</feature>
<dbReference type="InterPro" id="IPR011913">
    <property type="entry name" value="RfaE_dom_I"/>
</dbReference>
<comment type="caution">
    <text evidence="4">The sequence shown here is derived from an EMBL/GenBank/DDBJ whole genome shotgun (WGS) entry which is preliminary data.</text>
</comment>
<dbReference type="SUPFAM" id="SSF53613">
    <property type="entry name" value="Ribokinase-like"/>
    <property type="match status" value="1"/>
</dbReference>
<accession>K2A358</accession>
<dbReference type="PANTHER" id="PTHR46969:SF1">
    <property type="entry name" value="BIFUNCTIONAL PROTEIN HLDE"/>
    <property type="match status" value="1"/>
</dbReference>
<keyword evidence="2" id="KW-0418">Kinase</keyword>
<evidence type="ECO:0000256" key="2">
    <source>
        <dbReference type="ARBA" id="ARBA00022777"/>
    </source>
</evidence>
<dbReference type="GO" id="GO:0033786">
    <property type="term" value="F:heptose-1-phosphate adenylyltransferase activity"/>
    <property type="evidence" value="ECO:0007669"/>
    <property type="project" value="TreeGrafter"/>
</dbReference>
<dbReference type="InterPro" id="IPR002173">
    <property type="entry name" value="Carboh/pur_kinase_PfkB_CS"/>
</dbReference>
<dbReference type="EMBL" id="AMFJ01028860">
    <property type="protein sequence ID" value="EKD44454.1"/>
    <property type="molecule type" value="Genomic_DNA"/>
</dbReference>
<evidence type="ECO:0000259" key="3">
    <source>
        <dbReference type="Pfam" id="PF00294"/>
    </source>
</evidence>
<dbReference type="InterPro" id="IPR011611">
    <property type="entry name" value="PfkB_dom"/>
</dbReference>
<dbReference type="GO" id="GO:0016773">
    <property type="term" value="F:phosphotransferase activity, alcohol group as acceptor"/>
    <property type="evidence" value="ECO:0007669"/>
    <property type="project" value="InterPro"/>
</dbReference>
<organism evidence="4">
    <name type="scientific">uncultured bacterium</name>
    <name type="common">gcode 4</name>
    <dbReference type="NCBI Taxonomy" id="1234023"/>
    <lineage>
        <taxon>Bacteria</taxon>
        <taxon>environmental samples</taxon>
    </lineage>
</organism>
<sequence length="301" mass="33872">MSKITVLWDVMLDKFTYGSVKRLNPEAPVPLINIDREEYKLGGAANVAANIASLSGGVSLVWAIGDDINGRIFQDLCVDNGIQFQPIVSSCPTITKQRFIETTYEQQLLRVDHEQRVQLGLQEESKMVRAVESLNPSLIVVSDYNKGIMTQNLIGSFKDRLNTVLVDGKPANIQLFRWVYLIKPNFKEFCEMIGKKIDNTDAEIEKYGKKFAEDFWSNLVVTRWSKWATLITKTWEVHHLHTQAQQVFDVTWAGDTFLATIAWALENWHTLIDAVKLGNKASGIVVGKVGTAVVSREELGV</sequence>
<dbReference type="AlphaFoldDB" id="K2A358"/>
<dbReference type="Pfam" id="PF00294">
    <property type="entry name" value="PfkB"/>
    <property type="match status" value="1"/>
</dbReference>
<dbReference type="GO" id="GO:0033785">
    <property type="term" value="F:heptose 7-phosphate kinase activity"/>
    <property type="evidence" value="ECO:0007669"/>
    <property type="project" value="TreeGrafter"/>
</dbReference>
<proteinExistence type="predicted"/>
<reference evidence="4" key="1">
    <citation type="journal article" date="2012" name="Science">
        <title>Fermentation, hydrogen, and sulfur metabolism in multiple uncultivated bacterial phyla.</title>
        <authorList>
            <person name="Wrighton K.C."/>
            <person name="Thomas B.C."/>
            <person name="Sharon I."/>
            <person name="Miller C.S."/>
            <person name="Castelle C.J."/>
            <person name="VerBerkmoes N.C."/>
            <person name="Wilkins M.J."/>
            <person name="Hettich R.L."/>
            <person name="Lipton M.S."/>
            <person name="Williams K.H."/>
            <person name="Long P.E."/>
            <person name="Banfield J.F."/>
        </authorList>
    </citation>
    <scope>NUCLEOTIDE SEQUENCE [LARGE SCALE GENOMIC DNA]</scope>
</reference>
<dbReference type="GO" id="GO:0005829">
    <property type="term" value="C:cytosol"/>
    <property type="evidence" value="ECO:0007669"/>
    <property type="project" value="TreeGrafter"/>
</dbReference>
<protein>
    <submittedName>
        <fullName evidence="4">PfkB protein</fullName>
    </submittedName>
</protein>
<dbReference type="Gene3D" id="3.40.1190.20">
    <property type="match status" value="1"/>
</dbReference>
<gene>
    <name evidence="4" type="ORF">ACD_71C00129G0002</name>
</gene>
<dbReference type="PROSITE" id="PS00583">
    <property type="entry name" value="PFKB_KINASES_1"/>
    <property type="match status" value="1"/>
</dbReference>
<dbReference type="CDD" id="cd01172">
    <property type="entry name" value="RfaE_like"/>
    <property type="match status" value="1"/>
</dbReference>
<evidence type="ECO:0000256" key="1">
    <source>
        <dbReference type="ARBA" id="ARBA00022679"/>
    </source>
</evidence>